<reference evidence="1 2" key="1">
    <citation type="submission" date="2015-01" db="EMBL/GenBank/DDBJ databases">
        <title>Draft genome sequence of Pedobacter sp. NL19 isolated from sludge of an effluent treatment pond in an abandoned uranium mine.</title>
        <authorList>
            <person name="Santos T."/>
            <person name="Caetano T."/>
            <person name="Covas C."/>
            <person name="Cruz A."/>
            <person name="Mendo S."/>
        </authorList>
    </citation>
    <scope>NUCLEOTIDE SEQUENCE [LARGE SCALE GENOMIC DNA]</scope>
    <source>
        <strain evidence="1 2">NL19</strain>
    </source>
</reference>
<comment type="caution">
    <text evidence="1">The sequence shown here is derived from an EMBL/GenBank/DDBJ whole genome shotgun (WGS) entry which is preliminary data.</text>
</comment>
<accession>A0A0D0GRD6</accession>
<evidence type="ECO:0000313" key="2">
    <source>
        <dbReference type="Proteomes" id="UP000032049"/>
    </source>
</evidence>
<dbReference type="AlphaFoldDB" id="A0A0D0GRD6"/>
<protein>
    <submittedName>
        <fullName evidence="1">Uncharacterized protein</fullName>
    </submittedName>
</protein>
<keyword evidence="2" id="KW-1185">Reference proteome</keyword>
<gene>
    <name evidence="1" type="ORF">TH53_11435</name>
</gene>
<dbReference type="STRING" id="1503925.TH53_11435"/>
<sequence length="95" mass="10774">MYSKKEIRVGRSVVNHIDAGTFEVVVPDGQQLVRDLPNPTGVHAGTFILHCRDQNSDLVIYNFDPLEPAKIERISSIDEFVRQAGVQLTERERKI</sequence>
<proteinExistence type="predicted"/>
<organism evidence="1 2">
    <name type="scientific">Pedobacter lusitanus</name>
    <dbReference type="NCBI Taxonomy" id="1503925"/>
    <lineage>
        <taxon>Bacteria</taxon>
        <taxon>Pseudomonadati</taxon>
        <taxon>Bacteroidota</taxon>
        <taxon>Sphingobacteriia</taxon>
        <taxon>Sphingobacteriales</taxon>
        <taxon>Sphingobacteriaceae</taxon>
        <taxon>Pedobacter</taxon>
    </lineage>
</organism>
<name>A0A0D0GRD6_9SPHI</name>
<evidence type="ECO:0000313" key="1">
    <source>
        <dbReference type="EMBL" id="KIO77071.1"/>
    </source>
</evidence>
<dbReference type="Proteomes" id="UP000032049">
    <property type="component" value="Unassembled WGS sequence"/>
</dbReference>
<dbReference type="EMBL" id="JXRA01000047">
    <property type="protein sequence ID" value="KIO77071.1"/>
    <property type="molecule type" value="Genomic_DNA"/>
</dbReference>